<dbReference type="AlphaFoldDB" id="A0A068NUG8"/>
<dbReference type="PANTHER" id="PTHR31609:SF1">
    <property type="entry name" value="CARBOHYDRATE DEACETYLASE"/>
    <property type="match status" value="1"/>
</dbReference>
<evidence type="ECO:0000256" key="3">
    <source>
        <dbReference type="ARBA" id="ARBA00022801"/>
    </source>
</evidence>
<dbReference type="EMBL" id="CP007139">
    <property type="protein sequence ID" value="AIE87173.1"/>
    <property type="molecule type" value="Genomic_DNA"/>
</dbReference>
<dbReference type="GO" id="GO:0046872">
    <property type="term" value="F:metal ion binding"/>
    <property type="evidence" value="ECO:0007669"/>
    <property type="project" value="UniProtKB-KW"/>
</dbReference>
<dbReference type="HOGENOM" id="CLU_064244_0_0_0"/>
<dbReference type="eggNOG" id="COG3394">
    <property type="taxonomic scope" value="Bacteria"/>
</dbReference>
<sequence length="247" mass="26783">MKKIVFRADDAGSSEGANIAILRTVREGVVRNVGVMAPGPALSSAAELLRDLEGVNLGLHVTLNAEWDRVKWGPVLPAAEVPSLVEVDGSFTSEPATLKERGFSVDEAMAEVAAQLAKLRESGLRIDYLDEHMGVGWIGLVDRLEEFCSKKGLVFARRVPFLEGSQTQDVSALLETISAASDAPHVVVAHPGSDVDPTMRQFTLGGMQPGEVLRERAQDRRVLTDPRLVDAVRQGRILSMTYREAAQ</sequence>
<gene>
    <name evidence="6" type="ORF">OP10G_3805</name>
</gene>
<dbReference type="OrthoDB" id="9774177at2"/>
<keyword evidence="5" id="KW-0119">Carbohydrate metabolism</keyword>
<dbReference type="Pfam" id="PF04794">
    <property type="entry name" value="YdjC"/>
    <property type="match status" value="1"/>
</dbReference>
<keyword evidence="4" id="KW-0460">Magnesium</keyword>
<evidence type="ECO:0000313" key="7">
    <source>
        <dbReference type="Proteomes" id="UP000027982"/>
    </source>
</evidence>
<keyword evidence="3" id="KW-0378">Hydrolase</keyword>
<evidence type="ECO:0000256" key="5">
    <source>
        <dbReference type="ARBA" id="ARBA00023277"/>
    </source>
</evidence>
<protein>
    <submittedName>
        <fullName evidence="6">YdjC family protein</fullName>
    </submittedName>
</protein>
<evidence type="ECO:0000256" key="2">
    <source>
        <dbReference type="ARBA" id="ARBA00022723"/>
    </source>
</evidence>
<dbReference type="STRING" id="661478.OP10G_3805"/>
<dbReference type="Proteomes" id="UP000027982">
    <property type="component" value="Chromosome"/>
</dbReference>
<dbReference type="GO" id="GO:0005975">
    <property type="term" value="P:carbohydrate metabolic process"/>
    <property type="evidence" value="ECO:0007669"/>
    <property type="project" value="InterPro"/>
</dbReference>
<dbReference type="KEGG" id="fgi:OP10G_3805"/>
<organism evidence="6 7">
    <name type="scientific">Fimbriimonas ginsengisoli Gsoil 348</name>
    <dbReference type="NCBI Taxonomy" id="661478"/>
    <lineage>
        <taxon>Bacteria</taxon>
        <taxon>Bacillati</taxon>
        <taxon>Armatimonadota</taxon>
        <taxon>Fimbriimonadia</taxon>
        <taxon>Fimbriimonadales</taxon>
        <taxon>Fimbriimonadaceae</taxon>
        <taxon>Fimbriimonas</taxon>
    </lineage>
</organism>
<evidence type="ECO:0000256" key="1">
    <source>
        <dbReference type="ARBA" id="ARBA00001946"/>
    </source>
</evidence>
<accession>A0A068NUG8</accession>
<reference evidence="6 7" key="1">
    <citation type="journal article" date="2014" name="PLoS ONE">
        <title>The first complete genome sequence of the class fimbriimonadia in the phylum armatimonadetes.</title>
        <authorList>
            <person name="Hu Z.Y."/>
            <person name="Wang Y.Z."/>
            <person name="Im W.T."/>
            <person name="Wang S.Y."/>
            <person name="Zhao G.P."/>
            <person name="Zheng H.J."/>
            <person name="Quan Z.X."/>
        </authorList>
    </citation>
    <scope>NUCLEOTIDE SEQUENCE [LARGE SCALE GENOMIC DNA]</scope>
    <source>
        <strain evidence="6">Gsoil 348</strain>
    </source>
</reference>
<dbReference type="InterPro" id="IPR006879">
    <property type="entry name" value="YdjC-like"/>
</dbReference>
<evidence type="ECO:0000313" key="6">
    <source>
        <dbReference type="EMBL" id="AIE87173.1"/>
    </source>
</evidence>
<dbReference type="RefSeq" id="WP_025228906.1">
    <property type="nucleotide sequence ID" value="NZ_CP007139.1"/>
</dbReference>
<proteinExistence type="predicted"/>
<name>A0A068NUG8_FIMGI</name>
<dbReference type="InterPro" id="IPR011330">
    <property type="entry name" value="Glyco_hydro/deAcase_b/a-brl"/>
</dbReference>
<dbReference type="PANTHER" id="PTHR31609">
    <property type="entry name" value="YDJC DEACETYLASE FAMILY MEMBER"/>
    <property type="match status" value="1"/>
</dbReference>
<keyword evidence="2" id="KW-0479">Metal-binding</keyword>
<dbReference type="SUPFAM" id="SSF88713">
    <property type="entry name" value="Glycoside hydrolase/deacetylase"/>
    <property type="match status" value="1"/>
</dbReference>
<evidence type="ECO:0000256" key="4">
    <source>
        <dbReference type="ARBA" id="ARBA00022842"/>
    </source>
</evidence>
<dbReference type="GO" id="GO:0016787">
    <property type="term" value="F:hydrolase activity"/>
    <property type="evidence" value="ECO:0007669"/>
    <property type="project" value="UniProtKB-KW"/>
</dbReference>
<dbReference type="GO" id="GO:0019213">
    <property type="term" value="F:deacetylase activity"/>
    <property type="evidence" value="ECO:0007669"/>
    <property type="project" value="TreeGrafter"/>
</dbReference>
<comment type="cofactor">
    <cofactor evidence="1">
        <name>Mg(2+)</name>
        <dbReference type="ChEBI" id="CHEBI:18420"/>
    </cofactor>
</comment>
<dbReference type="Gene3D" id="3.20.20.370">
    <property type="entry name" value="Glycoside hydrolase/deacetylase"/>
    <property type="match status" value="1"/>
</dbReference>
<keyword evidence="7" id="KW-1185">Reference proteome</keyword>